<keyword evidence="1" id="KW-0472">Membrane</keyword>
<keyword evidence="1" id="KW-0812">Transmembrane</keyword>
<name>A0A9E7A8M0_9HYPH</name>
<reference evidence="2" key="1">
    <citation type="submission" date="2021-09" db="EMBL/GenBank/DDBJ databases">
        <title>Network and meta-omics reveal the key degrader and cooperation patterns in an efficient 1,4-dioxane-degrading microbial community.</title>
        <authorList>
            <person name="Dai C."/>
        </authorList>
    </citation>
    <scope>NUCLEOTIDE SEQUENCE</scope>
    <source>
        <strain evidence="2">ZM13</strain>
    </source>
</reference>
<feature type="transmembrane region" description="Helical" evidence="1">
    <location>
        <begin position="30"/>
        <end position="63"/>
    </location>
</feature>
<dbReference type="Proteomes" id="UP000831684">
    <property type="component" value="Chromosome"/>
</dbReference>
<sequence length="67" mass="7413">MTILDDIKAGRLTLDEAREKARRRIRRSETIGNIIVGLLVSLSLFAVLAWQIILPVIGLLWVMGGLG</sequence>
<dbReference type="EMBL" id="CP083239">
    <property type="protein sequence ID" value="UOK71733.1"/>
    <property type="molecule type" value="Genomic_DNA"/>
</dbReference>
<evidence type="ECO:0000313" key="2">
    <source>
        <dbReference type="EMBL" id="UOK71733.1"/>
    </source>
</evidence>
<gene>
    <name evidence="2" type="ORF">K9D25_03120</name>
</gene>
<keyword evidence="1" id="KW-1133">Transmembrane helix</keyword>
<evidence type="ECO:0000313" key="3">
    <source>
        <dbReference type="Proteomes" id="UP000831684"/>
    </source>
</evidence>
<dbReference type="KEGG" id="apol:K9D25_03120"/>
<protein>
    <submittedName>
        <fullName evidence="2">Uncharacterized protein</fullName>
    </submittedName>
</protein>
<evidence type="ECO:0000256" key="1">
    <source>
        <dbReference type="SAM" id="Phobius"/>
    </source>
</evidence>
<dbReference type="AlphaFoldDB" id="A0A9E7A8M0"/>
<dbReference type="RefSeq" id="WP_244379140.1">
    <property type="nucleotide sequence ID" value="NZ_CP083239.1"/>
</dbReference>
<organism evidence="2 3">
    <name type="scientific">Ancylobacter polymorphus</name>
    <dbReference type="NCBI Taxonomy" id="223390"/>
    <lineage>
        <taxon>Bacteria</taxon>
        <taxon>Pseudomonadati</taxon>
        <taxon>Pseudomonadota</taxon>
        <taxon>Alphaproteobacteria</taxon>
        <taxon>Hyphomicrobiales</taxon>
        <taxon>Xanthobacteraceae</taxon>
        <taxon>Ancylobacter</taxon>
    </lineage>
</organism>
<accession>A0A9E7A8M0</accession>
<proteinExistence type="predicted"/>